<evidence type="ECO:0000313" key="1">
    <source>
        <dbReference type="EMBL" id="XDP44209.1"/>
    </source>
</evidence>
<sequence length="75" mass="8769">MSSTVLTRPSTPSHARGRLDILAYRIGLTLVDWAERPRERRPRSPRMDLARLARAEERRADARFAEPLGLHHWIR</sequence>
<gene>
    <name evidence="1" type="ORF">AB5L97_13075</name>
</gene>
<dbReference type="EMBL" id="CP163302">
    <property type="protein sequence ID" value="XDP44209.1"/>
    <property type="molecule type" value="Genomic_DNA"/>
</dbReference>
<name>A0AB39KZW1_9MICC</name>
<dbReference type="KEGG" id="spue:AB5L97_13075"/>
<dbReference type="AlphaFoldDB" id="A0AB39KZW1"/>
<organism evidence="1">
    <name type="scientific">Sinomonas puerhi</name>
    <dbReference type="NCBI Taxonomy" id="3238584"/>
    <lineage>
        <taxon>Bacteria</taxon>
        <taxon>Bacillati</taxon>
        <taxon>Actinomycetota</taxon>
        <taxon>Actinomycetes</taxon>
        <taxon>Micrococcales</taxon>
        <taxon>Micrococcaceae</taxon>
        <taxon>Sinomonas</taxon>
    </lineage>
</organism>
<dbReference type="RefSeq" id="WP_369044987.1">
    <property type="nucleotide sequence ID" value="NZ_CP163302.1"/>
</dbReference>
<protein>
    <submittedName>
        <fullName evidence="1">Uncharacterized protein</fullName>
    </submittedName>
</protein>
<accession>A0AB39KZW1</accession>
<reference evidence="1" key="1">
    <citation type="submission" date="2024-07" db="EMBL/GenBank/DDBJ databases">
        <authorList>
            <person name="fu j."/>
        </authorList>
    </citation>
    <scope>NUCLEOTIDE SEQUENCE</scope>
    <source>
        <strain evidence="1">P10A9</strain>
    </source>
</reference>
<proteinExistence type="predicted"/>